<feature type="transmembrane region" description="Helical" evidence="8">
    <location>
        <begin position="240"/>
        <end position="273"/>
    </location>
</feature>
<name>A0A8T0HA02_CERPU</name>
<evidence type="ECO:0000256" key="2">
    <source>
        <dbReference type="ARBA" id="ARBA00022448"/>
    </source>
</evidence>
<dbReference type="EMBL" id="CM026427">
    <property type="protein sequence ID" value="KAG0568253.1"/>
    <property type="molecule type" value="Genomic_DNA"/>
</dbReference>
<gene>
    <name evidence="9" type="ORF">KC19_6G006400</name>
</gene>
<feature type="transmembrane region" description="Helical" evidence="8">
    <location>
        <begin position="67"/>
        <end position="91"/>
    </location>
</feature>
<organism evidence="9 10">
    <name type="scientific">Ceratodon purpureus</name>
    <name type="common">Fire moss</name>
    <name type="synonym">Dicranum purpureum</name>
    <dbReference type="NCBI Taxonomy" id="3225"/>
    <lineage>
        <taxon>Eukaryota</taxon>
        <taxon>Viridiplantae</taxon>
        <taxon>Streptophyta</taxon>
        <taxon>Embryophyta</taxon>
        <taxon>Bryophyta</taxon>
        <taxon>Bryophytina</taxon>
        <taxon>Bryopsida</taxon>
        <taxon>Dicranidae</taxon>
        <taxon>Pseudoditrichales</taxon>
        <taxon>Ditrichaceae</taxon>
        <taxon>Ceratodon</taxon>
    </lineage>
</organism>
<sequence>MRGIATVYGHAEWAKHKSSWRHARHMKTILSSPVVVAIGPPAVVCTLIAVFVSVFNHEVSEGHLPHWVPLLHVAPLPFSLTSAVLSLLIVFRTNSSYNRYDEARRAWGSTTNRIRDLSRQVLSWIQKPADLHNLHCLLRHIKAFSYCLKDHMLEANLLREELLEVLNDPQEVDSILGSDHRPNYVLQLLAHILKQCHVSEWERLSMDRNITQFHDNVGACERIFKTPIPVAYTRLTSRVLFIWHIFLPFALIDSCGWLTAPATFLSAAALFYIEEVGVLIEEPFSILPLLAICDSNFSSIDGLLTAHLAIRKLFCTQPREPTACEDHVVVTVLEGSRSCTLDRAIREQDTGVNTFKRVNSVS</sequence>
<accession>A0A8T0HA02</accession>
<dbReference type="AlphaFoldDB" id="A0A8T0HA02"/>
<dbReference type="InterPro" id="IPR044669">
    <property type="entry name" value="YneE/VCCN1/2-like"/>
</dbReference>
<evidence type="ECO:0000313" key="9">
    <source>
        <dbReference type="EMBL" id="KAG0568253.1"/>
    </source>
</evidence>
<evidence type="ECO:0000256" key="8">
    <source>
        <dbReference type="SAM" id="Phobius"/>
    </source>
</evidence>
<keyword evidence="2" id="KW-0813">Transport</keyword>
<keyword evidence="10" id="KW-1185">Reference proteome</keyword>
<dbReference type="GO" id="GO:0005254">
    <property type="term" value="F:chloride channel activity"/>
    <property type="evidence" value="ECO:0007669"/>
    <property type="project" value="InterPro"/>
</dbReference>
<keyword evidence="6" id="KW-0406">Ion transport</keyword>
<reference evidence="9 10" key="1">
    <citation type="submission" date="2020-06" db="EMBL/GenBank/DDBJ databases">
        <title>WGS assembly of Ceratodon purpureus strain R40.</title>
        <authorList>
            <person name="Carey S.B."/>
            <person name="Jenkins J."/>
            <person name="Shu S."/>
            <person name="Lovell J.T."/>
            <person name="Sreedasyam A."/>
            <person name="Maumus F."/>
            <person name="Tiley G.P."/>
            <person name="Fernandez-Pozo N."/>
            <person name="Barry K."/>
            <person name="Chen C."/>
            <person name="Wang M."/>
            <person name="Lipzen A."/>
            <person name="Daum C."/>
            <person name="Saski C.A."/>
            <person name="Payton A.C."/>
            <person name="Mcbreen J.C."/>
            <person name="Conrad R.E."/>
            <person name="Kollar L.M."/>
            <person name="Olsson S."/>
            <person name="Huttunen S."/>
            <person name="Landis J.B."/>
            <person name="Wickett N.J."/>
            <person name="Johnson M.G."/>
            <person name="Rensing S.A."/>
            <person name="Grimwood J."/>
            <person name="Schmutz J."/>
            <person name="Mcdaniel S.F."/>
        </authorList>
    </citation>
    <scope>NUCLEOTIDE SEQUENCE [LARGE SCALE GENOMIC DNA]</scope>
    <source>
        <strain evidence="9 10">R40</strain>
    </source>
</reference>
<proteinExistence type="predicted"/>
<keyword evidence="4 8" id="KW-0812">Transmembrane</keyword>
<evidence type="ECO:0000256" key="6">
    <source>
        <dbReference type="ARBA" id="ARBA00023065"/>
    </source>
</evidence>
<keyword evidence="3" id="KW-1003">Cell membrane</keyword>
<evidence type="ECO:0000256" key="5">
    <source>
        <dbReference type="ARBA" id="ARBA00022989"/>
    </source>
</evidence>
<dbReference type="PANTHER" id="PTHR33281">
    <property type="entry name" value="UPF0187 PROTEIN YNEE"/>
    <property type="match status" value="1"/>
</dbReference>
<keyword evidence="5 8" id="KW-1133">Transmembrane helix</keyword>
<keyword evidence="7 8" id="KW-0472">Membrane</keyword>
<evidence type="ECO:0000256" key="1">
    <source>
        <dbReference type="ARBA" id="ARBA00004651"/>
    </source>
</evidence>
<feature type="transmembrane region" description="Helical" evidence="8">
    <location>
        <begin position="34"/>
        <end position="55"/>
    </location>
</feature>
<protein>
    <submittedName>
        <fullName evidence="9">Uncharacterized protein</fullName>
    </submittedName>
</protein>
<dbReference type="PANTHER" id="PTHR33281:SF19">
    <property type="entry name" value="VOLTAGE-DEPENDENT ANION CHANNEL-FORMING PROTEIN YNEE"/>
    <property type="match status" value="1"/>
</dbReference>
<comment type="subcellular location">
    <subcellularLocation>
        <location evidence="1">Cell membrane</location>
        <topology evidence="1">Multi-pass membrane protein</topology>
    </subcellularLocation>
</comment>
<evidence type="ECO:0000256" key="4">
    <source>
        <dbReference type="ARBA" id="ARBA00022692"/>
    </source>
</evidence>
<dbReference type="Proteomes" id="UP000822688">
    <property type="component" value="Chromosome 6"/>
</dbReference>
<dbReference type="GO" id="GO:0005886">
    <property type="term" value="C:plasma membrane"/>
    <property type="evidence" value="ECO:0007669"/>
    <property type="project" value="UniProtKB-SubCell"/>
</dbReference>
<evidence type="ECO:0000256" key="3">
    <source>
        <dbReference type="ARBA" id="ARBA00022475"/>
    </source>
</evidence>
<dbReference type="Pfam" id="PF25539">
    <property type="entry name" value="Bestrophin_2"/>
    <property type="match status" value="1"/>
</dbReference>
<comment type="caution">
    <text evidence="9">The sequence shown here is derived from an EMBL/GenBank/DDBJ whole genome shotgun (WGS) entry which is preliminary data.</text>
</comment>
<evidence type="ECO:0000256" key="7">
    <source>
        <dbReference type="ARBA" id="ARBA00023136"/>
    </source>
</evidence>
<evidence type="ECO:0000313" key="10">
    <source>
        <dbReference type="Proteomes" id="UP000822688"/>
    </source>
</evidence>